<protein>
    <submittedName>
        <fullName evidence="3">Transcriptional regulator containing an HTH domain fused to a Zn-ribbon</fullName>
    </submittedName>
</protein>
<dbReference type="Pfam" id="PF23470">
    <property type="entry name" value="Zn_ribbon_PF0610"/>
    <property type="match status" value="1"/>
</dbReference>
<feature type="domain" description="PF0610-like rubredoxin-like zinc beta-ribbon C-terminal" evidence="2">
    <location>
        <begin position="59"/>
        <end position="96"/>
    </location>
</feature>
<dbReference type="SUPFAM" id="SSF46785">
    <property type="entry name" value="Winged helix' DNA-binding domain"/>
    <property type="match status" value="1"/>
</dbReference>
<proteinExistence type="predicted"/>
<dbReference type="Pfam" id="PF21476">
    <property type="entry name" value="PF0610-like_N"/>
    <property type="match status" value="1"/>
</dbReference>
<dbReference type="PANTHER" id="PTHR40663:SF2">
    <property type="entry name" value="TRANSCRIPTIONAL REGULATOR"/>
    <property type="match status" value="1"/>
</dbReference>
<sequence>MREASRTTRERIADRLRETPMEAGALANEFDIRTSVALDHVDHVAQSLESADEQLLVSPPTCQDCGFEEFDDLINRPSRCPECKSESISEPAFTIE</sequence>
<evidence type="ECO:0000259" key="2">
    <source>
        <dbReference type="Pfam" id="PF23470"/>
    </source>
</evidence>
<dbReference type="AlphaFoldDB" id="A0A897NWV1"/>
<dbReference type="InterPro" id="IPR038767">
    <property type="entry name" value="PF0610-like"/>
</dbReference>
<feature type="domain" description="PF0610-like winged HTH N-terminal" evidence="1">
    <location>
        <begin position="7"/>
        <end position="56"/>
    </location>
</feature>
<gene>
    <name evidence="3" type="ORF">HSEST_1061</name>
</gene>
<evidence type="ECO:0000259" key="1">
    <source>
        <dbReference type="Pfam" id="PF21476"/>
    </source>
</evidence>
<dbReference type="InterPro" id="IPR036390">
    <property type="entry name" value="WH_DNA-bd_sf"/>
</dbReference>
<reference evidence="3 4" key="1">
    <citation type="submission" date="2020-11" db="EMBL/GenBank/DDBJ databases">
        <title>Carbohydrate-dependent, anaerobic sulfur respiration: A novel catabolism in halophilic archaea.</title>
        <authorList>
            <person name="Sorokin D.Y."/>
            <person name="Messina E."/>
            <person name="Smedile F."/>
            <person name="La Cono V."/>
            <person name="Hallsworth J.E."/>
            <person name="Yakimov M.M."/>
        </authorList>
    </citation>
    <scope>NUCLEOTIDE SEQUENCE [LARGE SCALE GENOMIC DNA]</scope>
    <source>
        <strain evidence="3 4">HSR-Est</strain>
    </source>
</reference>
<name>A0A897NWV1_9EURY</name>
<dbReference type="EMBL" id="CP064791">
    <property type="protein sequence ID" value="QSG14596.1"/>
    <property type="molecule type" value="Genomic_DNA"/>
</dbReference>
<keyword evidence="4" id="KW-1185">Reference proteome</keyword>
<organism evidence="3 4">
    <name type="scientific">Halapricum desulfuricans</name>
    <dbReference type="NCBI Taxonomy" id="2841257"/>
    <lineage>
        <taxon>Archaea</taxon>
        <taxon>Methanobacteriati</taxon>
        <taxon>Methanobacteriota</taxon>
        <taxon>Stenosarchaea group</taxon>
        <taxon>Halobacteria</taxon>
        <taxon>Halobacteriales</taxon>
        <taxon>Haloarculaceae</taxon>
        <taxon>Halapricum</taxon>
    </lineage>
</organism>
<dbReference type="InterPro" id="IPR057022">
    <property type="entry name" value="PF0610-like_Zn_ribbon_C"/>
</dbReference>
<evidence type="ECO:0000313" key="4">
    <source>
        <dbReference type="Proteomes" id="UP000663292"/>
    </source>
</evidence>
<accession>A0A897NWV1</accession>
<dbReference type="GeneID" id="68857695"/>
<dbReference type="RefSeq" id="WP_229122644.1">
    <property type="nucleotide sequence ID" value="NZ_CP064791.1"/>
</dbReference>
<evidence type="ECO:0000313" key="3">
    <source>
        <dbReference type="EMBL" id="QSG14596.1"/>
    </source>
</evidence>
<dbReference type="InterPro" id="IPR049159">
    <property type="entry name" value="PF0610-like_wHTH_N"/>
</dbReference>
<dbReference type="PANTHER" id="PTHR40663">
    <property type="match status" value="1"/>
</dbReference>
<dbReference type="Proteomes" id="UP000663292">
    <property type="component" value="Chromosome"/>
</dbReference>